<organism evidence="2 3">
    <name type="scientific">Psilocybe cyanescens</name>
    <dbReference type="NCBI Taxonomy" id="93625"/>
    <lineage>
        <taxon>Eukaryota</taxon>
        <taxon>Fungi</taxon>
        <taxon>Dikarya</taxon>
        <taxon>Basidiomycota</taxon>
        <taxon>Agaricomycotina</taxon>
        <taxon>Agaricomycetes</taxon>
        <taxon>Agaricomycetidae</taxon>
        <taxon>Agaricales</taxon>
        <taxon>Agaricineae</taxon>
        <taxon>Strophariaceae</taxon>
        <taxon>Psilocybe</taxon>
    </lineage>
</organism>
<proteinExistence type="predicted"/>
<dbReference type="EMBL" id="NHYD01000058">
    <property type="protein sequence ID" value="PPQ95180.1"/>
    <property type="molecule type" value="Genomic_DNA"/>
</dbReference>
<dbReference type="AlphaFoldDB" id="A0A409XWP4"/>
<feature type="region of interest" description="Disordered" evidence="1">
    <location>
        <begin position="1"/>
        <end position="64"/>
    </location>
</feature>
<reference evidence="2 3" key="1">
    <citation type="journal article" date="2018" name="Evol. Lett.">
        <title>Horizontal gene cluster transfer increased hallucinogenic mushroom diversity.</title>
        <authorList>
            <person name="Reynolds H.T."/>
            <person name="Vijayakumar V."/>
            <person name="Gluck-Thaler E."/>
            <person name="Korotkin H.B."/>
            <person name="Matheny P.B."/>
            <person name="Slot J.C."/>
        </authorList>
    </citation>
    <scope>NUCLEOTIDE SEQUENCE [LARGE SCALE GENOMIC DNA]</scope>
    <source>
        <strain evidence="2 3">2631</strain>
    </source>
</reference>
<accession>A0A409XWP4</accession>
<dbReference type="InParanoid" id="A0A409XWP4"/>
<gene>
    <name evidence="2" type="ORF">CVT25_013079</name>
</gene>
<comment type="caution">
    <text evidence="2">The sequence shown here is derived from an EMBL/GenBank/DDBJ whole genome shotgun (WGS) entry which is preliminary data.</text>
</comment>
<feature type="compositionally biased region" description="Acidic residues" evidence="1">
    <location>
        <begin position="38"/>
        <end position="64"/>
    </location>
</feature>
<protein>
    <submittedName>
        <fullName evidence="2">Uncharacterized protein</fullName>
    </submittedName>
</protein>
<evidence type="ECO:0000256" key="1">
    <source>
        <dbReference type="SAM" id="MobiDB-lite"/>
    </source>
</evidence>
<dbReference type="Proteomes" id="UP000283269">
    <property type="component" value="Unassembled WGS sequence"/>
</dbReference>
<feature type="compositionally biased region" description="Basic and acidic residues" evidence="1">
    <location>
        <begin position="1"/>
        <end position="10"/>
    </location>
</feature>
<evidence type="ECO:0000313" key="2">
    <source>
        <dbReference type="EMBL" id="PPQ95180.1"/>
    </source>
</evidence>
<keyword evidence="3" id="KW-1185">Reference proteome</keyword>
<name>A0A409XWP4_PSICY</name>
<evidence type="ECO:0000313" key="3">
    <source>
        <dbReference type="Proteomes" id="UP000283269"/>
    </source>
</evidence>
<sequence length="64" mass="7191">MLEATNDRNNEPQPIDMPSLELFEDPEFVDLPAPELFGDSDDEGDGDVENVESEVDDDEMEFGK</sequence>